<dbReference type="EMBL" id="NIZV01000012">
    <property type="protein sequence ID" value="RSM19458.1"/>
    <property type="molecule type" value="Genomic_DNA"/>
</dbReference>
<organism evidence="1 2">
    <name type="scientific">Fusarium ambrosium</name>
    <dbReference type="NCBI Taxonomy" id="131363"/>
    <lineage>
        <taxon>Eukaryota</taxon>
        <taxon>Fungi</taxon>
        <taxon>Dikarya</taxon>
        <taxon>Ascomycota</taxon>
        <taxon>Pezizomycotina</taxon>
        <taxon>Sordariomycetes</taxon>
        <taxon>Hypocreomycetidae</taxon>
        <taxon>Hypocreales</taxon>
        <taxon>Nectriaceae</taxon>
        <taxon>Fusarium</taxon>
        <taxon>Fusarium solani species complex</taxon>
    </lineage>
</organism>
<evidence type="ECO:0000313" key="1">
    <source>
        <dbReference type="EMBL" id="RSM19458.1"/>
    </source>
</evidence>
<dbReference type="AlphaFoldDB" id="A0A428UYS5"/>
<gene>
    <name evidence="1" type="ORF">CDV31_001618</name>
</gene>
<accession>A0A428UYS5</accession>
<keyword evidence="2" id="KW-1185">Reference proteome</keyword>
<sequence length="133" mass="14691">MTDKTTGLFFREARSAASFSYWAILASRVFNCSNLPLFDVYKTVLVLYSLRQQVFEQLFAGPGLIGRPCLNHYLMLDPENHIAGQGEDVIDDVQRRFPGVVMPEHMAAAFEHVGLLGGTELVLSCDAVALIAV</sequence>
<evidence type="ECO:0000313" key="2">
    <source>
        <dbReference type="Proteomes" id="UP000288429"/>
    </source>
</evidence>
<name>A0A428UYS5_9HYPO</name>
<protein>
    <submittedName>
        <fullName evidence="1">Uncharacterized protein</fullName>
    </submittedName>
</protein>
<reference evidence="1 2" key="1">
    <citation type="submission" date="2017-06" db="EMBL/GenBank/DDBJ databases">
        <title>Cmopartive genomic analysis of Ambrosia Fusariam Clade fungi.</title>
        <authorList>
            <person name="Stajich J.E."/>
            <person name="Carrillo J."/>
            <person name="Kijimoto T."/>
            <person name="Eskalen A."/>
            <person name="O'Donnell K."/>
            <person name="Kasson M."/>
        </authorList>
    </citation>
    <scope>NUCLEOTIDE SEQUENCE [LARGE SCALE GENOMIC DNA]</scope>
    <source>
        <strain evidence="1 2">NRRL 20438</strain>
    </source>
</reference>
<proteinExistence type="predicted"/>
<comment type="caution">
    <text evidence="1">The sequence shown here is derived from an EMBL/GenBank/DDBJ whole genome shotgun (WGS) entry which is preliminary data.</text>
</comment>
<dbReference type="Proteomes" id="UP000288429">
    <property type="component" value="Unassembled WGS sequence"/>
</dbReference>